<dbReference type="InterPro" id="IPR037682">
    <property type="entry name" value="TonB_C"/>
</dbReference>
<evidence type="ECO:0000313" key="2">
    <source>
        <dbReference type="EMBL" id="AQX50070.1"/>
    </source>
</evidence>
<evidence type="ECO:0000259" key="1">
    <source>
        <dbReference type="Pfam" id="PF03544"/>
    </source>
</evidence>
<gene>
    <name evidence="2" type="ORF">AYC66_04995</name>
    <name evidence="3" type="ORF">BAY09_18455</name>
</gene>
<dbReference type="AlphaFoldDB" id="A0A1T3E4H2"/>
<reference evidence="3" key="2">
    <citation type="submission" date="2016-06" db="EMBL/GenBank/DDBJ databases">
        <authorList>
            <person name="Nicholson A.C."/>
        </authorList>
    </citation>
    <scope>NUCLEOTIDE SEQUENCE [LARGE SCALE GENOMIC DNA]</scope>
    <source>
        <strain evidence="3">E6809</strain>
    </source>
</reference>
<protein>
    <recommendedName>
        <fullName evidence="1">TonB C-terminal domain-containing protein</fullName>
    </recommendedName>
</protein>
<dbReference type="RefSeq" id="WP_078412170.1">
    <property type="nucleotide sequence ID" value="NZ_BQKS01000020.1"/>
</dbReference>
<dbReference type="EMBL" id="CP014339">
    <property type="protein sequence ID" value="AQX50070.1"/>
    <property type="molecule type" value="Genomic_DNA"/>
</dbReference>
<feature type="domain" description="TonB C-terminal" evidence="1">
    <location>
        <begin position="179"/>
        <end position="238"/>
    </location>
</feature>
<dbReference type="Gene3D" id="3.30.1150.10">
    <property type="match status" value="1"/>
</dbReference>
<organism evidence="3">
    <name type="scientific">Elizabethkingia anophelis</name>
    <dbReference type="NCBI Taxonomy" id="1117645"/>
    <lineage>
        <taxon>Bacteria</taxon>
        <taxon>Pseudomonadati</taxon>
        <taxon>Bacteroidota</taxon>
        <taxon>Flavobacteriia</taxon>
        <taxon>Flavobacteriales</taxon>
        <taxon>Weeksellaceae</taxon>
        <taxon>Elizabethkingia</taxon>
    </lineage>
</organism>
<dbReference type="GO" id="GO:0055085">
    <property type="term" value="P:transmembrane transport"/>
    <property type="evidence" value="ECO:0007669"/>
    <property type="project" value="InterPro"/>
</dbReference>
<sequence>MKSQLLLVFTLMCNLFFSQSSEKLKEFVLDKYPDDQVFYNGGLKAFYSDVHNVIVQNKIKACGQDEPNQYYKLKLKIYPDGRTEKLKNVDSLINAKNECARVLANNVVKDLKNWNPGVYHGRQVPAIAEIYIFPYDLFGNYKDGLNSIENFKLPEFPGGKQAMINTIHREFYTIFRDFDIQGSILLNFDISEKGEMNNLTVWPKIMEQNFVWETMRTFKRIKTTWKPAMRNGIPMAYHFEYGMGMSVGYNYDRTNKDNNQ</sequence>
<name>A0A1T3E4H2_9FLAO</name>
<proteinExistence type="predicted"/>
<dbReference type="Proteomes" id="UP000189738">
    <property type="component" value="Chromosome"/>
</dbReference>
<evidence type="ECO:0000313" key="3">
    <source>
        <dbReference type="EMBL" id="OPB50761.1"/>
    </source>
</evidence>
<dbReference type="EMBL" id="MAHS01000005">
    <property type="protein sequence ID" value="OPB50761.1"/>
    <property type="molecule type" value="Genomic_DNA"/>
</dbReference>
<evidence type="ECO:0000313" key="4">
    <source>
        <dbReference type="Proteomes" id="UP000189738"/>
    </source>
</evidence>
<dbReference type="Pfam" id="PF03544">
    <property type="entry name" value="TonB_C"/>
    <property type="match status" value="1"/>
</dbReference>
<reference evidence="2 4" key="1">
    <citation type="submission" date="2016-02" db="EMBL/GenBank/DDBJ databases">
        <authorList>
            <person name="Nicholson A.C."/>
            <person name="Humrighouse B.W."/>
            <person name="Loparev V."/>
            <person name="Emery B."/>
            <person name="Graziano J."/>
            <person name="McQuiston J.R."/>
        </authorList>
    </citation>
    <scope>NUCLEOTIDE SEQUENCE [LARGE SCALE GENOMIC DNA]</scope>
    <source>
        <strain evidence="2 4">E6809</strain>
    </source>
</reference>
<accession>A0A1T3E4H2</accession>